<keyword evidence="5" id="KW-0805">Transcription regulation</keyword>
<proteinExistence type="predicted"/>
<feature type="compositionally biased region" description="Acidic residues" evidence="9">
    <location>
        <begin position="289"/>
        <end position="306"/>
    </location>
</feature>
<evidence type="ECO:0000256" key="8">
    <source>
        <dbReference type="ARBA" id="ARBA00037382"/>
    </source>
</evidence>
<evidence type="ECO:0000313" key="11">
    <source>
        <dbReference type="Proteomes" id="UP000504606"/>
    </source>
</evidence>
<dbReference type="GO" id="GO:0045476">
    <property type="term" value="P:nurse cell apoptotic process"/>
    <property type="evidence" value="ECO:0007669"/>
    <property type="project" value="UniProtKB-ARBA"/>
</dbReference>
<reference evidence="12" key="1">
    <citation type="submission" date="2025-08" db="UniProtKB">
        <authorList>
            <consortium name="RefSeq"/>
        </authorList>
    </citation>
    <scope>IDENTIFICATION</scope>
    <source>
        <tissue evidence="12">Whole organism</tissue>
    </source>
</reference>
<evidence type="ECO:0000256" key="5">
    <source>
        <dbReference type="ARBA" id="ARBA00023015"/>
    </source>
</evidence>
<dbReference type="GO" id="GO:0016199">
    <property type="term" value="P:axon midline choice point recognition"/>
    <property type="evidence" value="ECO:0007669"/>
    <property type="project" value="UniProtKB-ARBA"/>
</dbReference>
<dbReference type="FunFam" id="3.30.710.10:FF:000091">
    <property type="entry name" value="Lola, isoform F"/>
    <property type="match status" value="1"/>
</dbReference>
<dbReference type="GeneID" id="113216548"/>
<feature type="compositionally biased region" description="Polar residues" evidence="9">
    <location>
        <begin position="259"/>
        <end position="268"/>
    </location>
</feature>
<protein>
    <submittedName>
        <fullName evidence="12">Longitudinals lacking protein, isoforms H/M/V isoform X4</fullName>
    </submittedName>
</protein>
<evidence type="ECO:0000256" key="7">
    <source>
        <dbReference type="ARBA" id="ARBA00023242"/>
    </source>
</evidence>
<dbReference type="GO" id="GO:0045467">
    <property type="term" value="P:R7 cell development"/>
    <property type="evidence" value="ECO:0007669"/>
    <property type="project" value="UniProtKB-ARBA"/>
</dbReference>
<feature type="region of interest" description="Disordered" evidence="9">
    <location>
        <begin position="338"/>
        <end position="379"/>
    </location>
</feature>
<feature type="region of interest" description="Disordered" evidence="9">
    <location>
        <begin position="113"/>
        <end position="321"/>
    </location>
</feature>
<evidence type="ECO:0000256" key="4">
    <source>
        <dbReference type="ARBA" id="ARBA00022902"/>
    </source>
</evidence>
<dbReference type="Gene3D" id="3.30.710.10">
    <property type="entry name" value="Potassium Channel Kv1.1, Chain A"/>
    <property type="match status" value="1"/>
</dbReference>
<evidence type="ECO:0000256" key="9">
    <source>
        <dbReference type="SAM" id="MobiDB-lite"/>
    </source>
</evidence>
<dbReference type="GO" id="GO:0007526">
    <property type="term" value="P:larval somatic muscle development"/>
    <property type="evidence" value="ECO:0007669"/>
    <property type="project" value="UniProtKB-ARBA"/>
</dbReference>
<dbReference type="InterPro" id="IPR013087">
    <property type="entry name" value="Znf_C2H2_type"/>
</dbReference>
<gene>
    <name evidence="12" type="primary">LOC113216548</name>
</gene>
<organism evidence="11 12">
    <name type="scientific">Frankliniella occidentalis</name>
    <name type="common">Western flower thrips</name>
    <name type="synonym">Euthrips occidentalis</name>
    <dbReference type="NCBI Taxonomy" id="133901"/>
    <lineage>
        <taxon>Eukaryota</taxon>
        <taxon>Metazoa</taxon>
        <taxon>Ecdysozoa</taxon>
        <taxon>Arthropoda</taxon>
        <taxon>Hexapoda</taxon>
        <taxon>Insecta</taxon>
        <taxon>Pterygota</taxon>
        <taxon>Neoptera</taxon>
        <taxon>Paraneoptera</taxon>
        <taxon>Thysanoptera</taxon>
        <taxon>Terebrantia</taxon>
        <taxon>Thripoidea</taxon>
        <taxon>Thripidae</taxon>
        <taxon>Frankliniella</taxon>
    </lineage>
</organism>
<dbReference type="SUPFAM" id="SSF54695">
    <property type="entry name" value="POZ domain"/>
    <property type="match status" value="1"/>
</dbReference>
<keyword evidence="11" id="KW-1185">Reference proteome</keyword>
<dbReference type="CDD" id="cd18315">
    <property type="entry name" value="BTB_POZ_BAB-like"/>
    <property type="match status" value="1"/>
</dbReference>
<dbReference type="PANTHER" id="PTHR23110">
    <property type="entry name" value="BTB DOMAIN TRANSCRIPTION FACTOR"/>
    <property type="match status" value="1"/>
</dbReference>
<dbReference type="SMART" id="SM00355">
    <property type="entry name" value="ZnF_C2H2"/>
    <property type="match status" value="2"/>
</dbReference>
<evidence type="ECO:0000259" key="10">
    <source>
        <dbReference type="PROSITE" id="PS50097"/>
    </source>
</evidence>
<keyword evidence="2" id="KW-0217">Developmental protein</keyword>
<comment type="subcellular location">
    <subcellularLocation>
        <location evidence="1">Nucleus</location>
    </subcellularLocation>
</comment>
<dbReference type="InterPro" id="IPR011333">
    <property type="entry name" value="SKP1/BTB/POZ_sf"/>
</dbReference>
<keyword evidence="7" id="KW-0539">Nucleus</keyword>
<dbReference type="SMART" id="SM00225">
    <property type="entry name" value="BTB"/>
    <property type="match status" value="1"/>
</dbReference>
<evidence type="ECO:0000313" key="12">
    <source>
        <dbReference type="RefSeq" id="XP_052122595.1"/>
    </source>
</evidence>
<keyword evidence="4" id="KW-0524">Neurogenesis</keyword>
<dbReference type="GO" id="GO:0007464">
    <property type="term" value="P:R3/R4 cell fate commitment"/>
    <property type="evidence" value="ECO:0007669"/>
    <property type="project" value="UniProtKB-ARBA"/>
</dbReference>
<name>A0A9C6TUJ3_FRAOC</name>
<dbReference type="Proteomes" id="UP000504606">
    <property type="component" value="Unplaced"/>
</dbReference>
<accession>A0A9C6TUJ3</accession>
<dbReference type="Gene3D" id="3.30.160.60">
    <property type="entry name" value="Classic Zinc Finger"/>
    <property type="match status" value="1"/>
</dbReference>
<feature type="compositionally biased region" description="Polar residues" evidence="9">
    <location>
        <begin position="202"/>
        <end position="231"/>
    </location>
</feature>
<keyword evidence="6" id="KW-0804">Transcription</keyword>
<dbReference type="PROSITE" id="PS50097">
    <property type="entry name" value="BTB"/>
    <property type="match status" value="1"/>
</dbReference>
<evidence type="ECO:0000256" key="3">
    <source>
        <dbReference type="ARBA" id="ARBA00022782"/>
    </source>
</evidence>
<dbReference type="RefSeq" id="XP_052122595.1">
    <property type="nucleotide sequence ID" value="XM_052266635.1"/>
</dbReference>
<dbReference type="GO" id="GO:0006357">
    <property type="term" value="P:regulation of transcription by RNA polymerase II"/>
    <property type="evidence" value="ECO:0007669"/>
    <property type="project" value="TreeGrafter"/>
</dbReference>
<comment type="function">
    <text evidence="8">Putative transcription factor required for axon growth and guidance in the central and peripheral nervous systems. Repels CNS axons away from the midline by promoting the expression of the midline repellent sli and its receptor robo.</text>
</comment>
<dbReference type="GO" id="GO:0035167">
    <property type="term" value="P:larval lymph gland hemopoiesis"/>
    <property type="evidence" value="ECO:0007669"/>
    <property type="project" value="UniProtKB-ARBA"/>
</dbReference>
<dbReference type="AlphaFoldDB" id="A0A9C6TUJ3"/>
<evidence type="ECO:0000256" key="2">
    <source>
        <dbReference type="ARBA" id="ARBA00022473"/>
    </source>
</evidence>
<dbReference type="InterPro" id="IPR000210">
    <property type="entry name" value="BTB/POZ_dom"/>
</dbReference>
<dbReference type="GO" id="GO:0048813">
    <property type="term" value="P:dendrite morphogenesis"/>
    <property type="evidence" value="ECO:0007669"/>
    <property type="project" value="UniProtKB-ARBA"/>
</dbReference>
<dbReference type="Pfam" id="PF00651">
    <property type="entry name" value="BTB"/>
    <property type="match status" value="1"/>
</dbReference>
<evidence type="ECO:0000256" key="6">
    <source>
        <dbReference type="ARBA" id="ARBA00023163"/>
    </source>
</evidence>
<sequence length="566" mass="61791">MADQQFCLRWNNHQSTLISVFDSLLERGAMVDCTLAAEGQCLQAHKVVLSACSPYLETLLSQHYDKHPILLLKDVKFYELQAMMDYMYRGEVNVAQDKLGMFLKAAESLQIKGLSDSGGNEPPDTGGGTSAKRTSKGAPVTNVPRSGGGLTVERRRPQQPQTSQVVDIPSDSGSRDGSESPSLRRKRRRRTSGGDDSAVEGDSSNTGDVSRTQSSAPLSSDQVPMNGSADSNALGILSSLMDGSVETDNSVQEPGPSLGATSQTQPSQRIREKMEPTSAEMIQPKAEYLESEENVEDLTLDDDDTGMDAGPSQRQGSGYQWHMGDQSADEVFMAAQEAVGANRDAQGSPVRSPSPLDGHNDYASEPEPEPQPQLEVKTEPLDLSELEPEAVGQPESNAEPVEQRRRLGHPRKHFLTPPAKAAAKYWPLPAPKRVFFNSLKPEPTISTSSAATGSQSPPKDTKVSLAPRLKLSCLRCSETFPTLISLQNHMLFSCKTYTLLSCDMCPYTTNRETAMDRHMEKMHPFETMPSTFKHRRTKSAGACIGDENVGGVTTVKKETFWQHSLQ</sequence>
<dbReference type="GO" id="GO:0008406">
    <property type="term" value="P:gonad development"/>
    <property type="evidence" value="ECO:0007669"/>
    <property type="project" value="UniProtKB-ARBA"/>
</dbReference>
<dbReference type="GO" id="GO:0005634">
    <property type="term" value="C:nucleus"/>
    <property type="evidence" value="ECO:0007669"/>
    <property type="project" value="UniProtKB-SubCell"/>
</dbReference>
<feature type="domain" description="BTB" evidence="10">
    <location>
        <begin position="31"/>
        <end position="96"/>
    </location>
</feature>
<evidence type="ECO:0000256" key="1">
    <source>
        <dbReference type="ARBA" id="ARBA00004123"/>
    </source>
</evidence>
<dbReference type="PANTHER" id="PTHR23110:SF111">
    <property type="entry name" value="LONGITUDINALS LACKING PROTEIN, ISOFORMS F_I_K_T"/>
    <property type="match status" value="1"/>
</dbReference>
<dbReference type="InterPro" id="IPR051095">
    <property type="entry name" value="Dros_DevTransReg"/>
</dbReference>
<keyword evidence="3" id="KW-0221">Differentiation</keyword>